<feature type="region of interest" description="Disordered" evidence="7">
    <location>
        <begin position="30"/>
        <end position="74"/>
    </location>
</feature>
<keyword evidence="6" id="KW-0325">Glycoprotein</keyword>
<proteinExistence type="predicted"/>
<evidence type="ECO:0000256" key="4">
    <source>
        <dbReference type="ARBA" id="ARBA00022989"/>
    </source>
</evidence>
<feature type="compositionally biased region" description="Polar residues" evidence="7">
    <location>
        <begin position="217"/>
        <end position="247"/>
    </location>
</feature>
<dbReference type="GO" id="GO:0035269">
    <property type="term" value="P:protein O-linked glycosylation via mannose"/>
    <property type="evidence" value="ECO:0007669"/>
    <property type="project" value="TreeGrafter"/>
</dbReference>
<dbReference type="PANTHER" id="PTHR12270:SF25">
    <property type="entry name" value="GLYCOSYLTRANSFERASE-LIKE PROTEIN LARGE"/>
    <property type="match status" value="1"/>
</dbReference>
<evidence type="ECO:0000256" key="3">
    <source>
        <dbReference type="ARBA" id="ARBA00022968"/>
    </source>
</evidence>
<name>A0A061ALF3_RHOTO</name>
<dbReference type="OrthoDB" id="3056235at2759"/>
<dbReference type="InterPro" id="IPR051292">
    <property type="entry name" value="Xyl/GlcA_transferase"/>
</dbReference>
<evidence type="ECO:0000256" key="2">
    <source>
        <dbReference type="ARBA" id="ARBA00022692"/>
    </source>
</evidence>
<feature type="compositionally biased region" description="Polar residues" evidence="7">
    <location>
        <begin position="173"/>
        <end position="208"/>
    </location>
</feature>
<sequence>MATPPAAGPPSDSSRGLRSRKLSLTMRQLPIGVSSSSQLSPSTSTSSPTIPQPDVGLGLMLDDANGTASARTSIDTSASAIRSRANSFAAANEAQATESEDFFLSAAASGAGASGSGAGGGESATLRRTPSGRRIPMATVTSPTGTTSSPLTIYTGSPALTASPVSSPVPSPAHQSYTIGNPVASTSQPTSIPMSRPPSYNTAMGSSHSHSHEMQRTRSSGSDIHSRQQSLTSACAPVTSSVLNTPKSDVGAFSPQVGTGPRSATWRPYDWGSAASEKGYSSDEDVREGGKRRTLEDEGFVAKTLGLPGAVLSVFLRPLSGAAPPRHPHSPPMNGSTAKAPTAAQQRSPLLIRLVLFAYLVFSVIYLSLSLTQSLVSPSSASDPSSSSFASLSAKLGARAGAGQEGWQLVREYADGLGAKAGLDLGWSRVKSGNEGGVIVPAEESAEPVEDWGVVRRIGHPDTADSALRMQDPAENPLSPFSHTYRFSKMHEKVHWDLHDEIVPFAFHAASKPDPSGVTACMYTNEAWLQTLPAFLRSWQGPVSLIFEATHSRLDSDARSRLLSVIAKLRDEDPLTKELVDFHIVGAPQTLSERSLAKTRERMIKNPTARNYQLNLARFFAQTDIVFLVGDARITPSGGLRAQLTTPRAREILLERGDAIVVPTFGFIRDPTGQANQLPDFAQLRAQLGIGSEGEAAVDDFTGVTADELDPLANEYIHTLFETLPLAPEDWPTRKQSLVQLVNTRVPSVASPTTARLALFDKRWDLNHGPSNWYLWRKSSTDPRLQEKPSSGGGLGLGIDGSVGGGREPYRVVDYDLHYSPLVAVSKKGQPWCTERFDDLRAACTYQMYLAGAEMWVLPDEWAYTIEVVERKPEGEKEDPAEKLKTSISSRLYGKFHQEACMHYGREFLSVGMWDSDKAQHLRETCARTLGTWGMGSG</sequence>
<feature type="compositionally biased region" description="Gly residues" evidence="7">
    <location>
        <begin position="112"/>
        <end position="122"/>
    </location>
</feature>
<keyword evidence="3" id="KW-0735">Signal-anchor</keyword>
<gene>
    <name evidence="8" type="ORF">RHTO0S_01e15786g</name>
</gene>
<keyword evidence="4" id="KW-1133">Transmembrane helix</keyword>
<dbReference type="GO" id="GO:0015020">
    <property type="term" value="F:glucuronosyltransferase activity"/>
    <property type="evidence" value="ECO:0007669"/>
    <property type="project" value="TreeGrafter"/>
</dbReference>
<dbReference type="AlphaFoldDB" id="A0A061ALF3"/>
<feature type="compositionally biased region" description="Low complexity" evidence="7">
    <location>
        <begin position="136"/>
        <end position="152"/>
    </location>
</feature>
<feature type="compositionally biased region" description="Low complexity" evidence="7">
    <location>
        <begin position="34"/>
        <end position="53"/>
    </location>
</feature>
<evidence type="ECO:0000256" key="7">
    <source>
        <dbReference type="SAM" id="MobiDB-lite"/>
    </source>
</evidence>
<evidence type="ECO:0000256" key="5">
    <source>
        <dbReference type="ARBA" id="ARBA00023136"/>
    </source>
</evidence>
<dbReference type="GO" id="GO:0016020">
    <property type="term" value="C:membrane"/>
    <property type="evidence" value="ECO:0007669"/>
    <property type="project" value="UniProtKB-SubCell"/>
</dbReference>
<dbReference type="GO" id="GO:0042285">
    <property type="term" value="F:xylosyltransferase activity"/>
    <property type="evidence" value="ECO:0007669"/>
    <property type="project" value="TreeGrafter"/>
</dbReference>
<keyword evidence="5" id="KW-0472">Membrane</keyword>
<reference evidence="8" key="1">
    <citation type="journal article" date="2014" name="Genome Announc.">
        <title>Draft genome sequence of Rhodosporidium toruloides CECT1137, an oleaginous yeast of biotechnological interest.</title>
        <authorList>
            <person name="Morin N."/>
            <person name="Calcas X."/>
            <person name="Devillers H."/>
            <person name="Durrens P."/>
            <person name="Sherman D.J."/>
            <person name="Nicaud J.-M."/>
            <person name="Neuveglise C."/>
        </authorList>
    </citation>
    <scope>NUCLEOTIDE SEQUENCE</scope>
    <source>
        <strain evidence="8">CECT1137</strain>
    </source>
</reference>
<evidence type="ECO:0000256" key="6">
    <source>
        <dbReference type="ARBA" id="ARBA00023180"/>
    </source>
</evidence>
<comment type="subcellular location">
    <subcellularLocation>
        <location evidence="1">Membrane</location>
        <topology evidence="1">Single-pass type II membrane protein</topology>
    </subcellularLocation>
</comment>
<feature type="compositionally biased region" description="Polar residues" evidence="7">
    <location>
        <begin position="333"/>
        <end position="342"/>
    </location>
</feature>
<evidence type="ECO:0000313" key="8">
    <source>
        <dbReference type="EMBL" id="CDR36171.1"/>
    </source>
</evidence>
<dbReference type="EMBL" id="LK052936">
    <property type="protein sequence ID" value="CDR36171.1"/>
    <property type="molecule type" value="Genomic_DNA"/>
</dbReference>
<keyword evidence="2" id="KW-0812">Transmembrane</keyword>
<protein>
    <submittedName>
        <fullName evidence="8">RHTO0S01e15786g1_1</fullName>
    </submittedName>
</protein>
<accession>A0A061ALF3</accession>
<dbReference type="PANTHER" id="PTHR12270">
    <property type="entry name" value="GLYCOSYLTRANSFERASE-RELATED"/>
    <property type="match status" value="1"/>
</dbReference>
<evidence type="ECO:0000256" key="1">
    <source>
        <dbReference type="ARBA" id="ARBA00004606"/>
    </source>
</evidence>
<feature type="region of interest" description="Disordered" evidence="7">
    <location>
        <begin position="109"/>
        <end position="269"/>
    </location>
</feature>
<organism evidence="8">
    <name type="scientific">Rhodotorula toruloides</name>
    <name type="common">Yeast</name>
    <name type="synonym">Rhodosporidium toruloides</name>
    <dbReference type="NCBI Taxonomy" id="5286"/>
    <lineage>
        <taxon>Eukaryota</taxon>
        <taxon>Fungi</taxon>
        <taxon>Dikarya</taxon>
        <taxon>Basidiomycota</taxon>
        <taxon>Pucciniomycotina</taxon>
        <taxon>Microbotryomycetes</taxon>
        <taxon>Sporidiobolales</taxon>
        <taxon>Sporidiobolaceae</taxon>
        <taxon>Rhodotorula</taxon>
    </lineage>
</organism>
<feature type="region of interest" description="Disordered" evidence="7">
    <location>
        <begin position="322"/>
        <end position="342"/>
    </location>
</feature>